<feature type="binding site" evidence="7">
    <location>
        <position position="107"/>
    </location>
    <ligand>
        <name>Zn(2+)</name>
        <dbReference type="ChEBI" id="CHEBI:29105"/>
    </ligand>
</feature>
<evidence type="ECO:0000256" key="4">
    <source>
        <dbReference type="ARBA" id="ARBA00023239"/>
    </source>
</evidence>
<keyword evidence="10" id="KW-1185">Reference proteome</keyword>
<accession>A0A6B8VQH7</accession>
<dbReference type="GO" id="GO:0008270">
    <property type="term" value="F:zinc ion binding"/>
    <property type="evidence" value="ECO:0007669"/>
    <property type="project" value="UniProtKB-UniRule"/>
</dbReference>
<dbReference type="GO" id="GO:0015976">
    <property type="term" value="P:carbon utilization"/>
    <property type="evidence" value="ECO:0007669"/>
    <property type="project" value="InterPro"/>
</dbReference>
<gene>
    <name evidence="9" type="primary">cynT</name>
    <name evidence="9" type="ORF">CKALI_01880</name>
</gene>
<protein>
    <recommendedName>
        <fullName evidence="2 8">Carbonic anhydrase</fullName>
        <ecNumber evidence="2 8">4.2.1.1</ecNumber>
    </recommendedName>
    <alternativeName>
        <fullName evidence="8">Carbonate dehydratase</fullName>
    </alternativeName>
</protein>
<keyword evidence="7" id="KW-0479">Metal-binding</keyword>
<feature type="binding site" evidence="7">
    <location>
        <position position="54"/>
    </location>
    <ligand>
        <name>Zn(2+)</name>
        <dbReference type="ChEBI" id="CHEBI:29105"/>
    </ligand>
</feature>
<evidence type="ECO:0000256" key="8">
    <source>
        <dbReference type="RuleBase" id="RU003956"/>
    </source>
</evidence>
<evidence type="ECO:0000313" key="10">
    <source>
        <dbReference type="Proteomes" id="UP000427071"/>
    </source>
</evidence>
<dbReference type="SMART" id="SM00947">
    <property type="entry name" value="Pro_CA"/>
    <property type="match status" value="1"/>
</dbReference>
<dbReference type="SUPFAM" id="SSF53056">
    <property type="entry name" value="beta-carbonic anhydrase, cab"/>
    <property type="match status" value="1"/>
</dbReference>
<evidence type="ECO:0000256" key="7">
    <source>
        <dbReference type="PIRSR" id="PIRSR601765-1"/>
    </source>
</evidence>
<dbReference type="PROSITE" id="PS00705">
    <property type="entry name" value="PROK_CO2_ANHYDRASE_2"/>
    <property type="match status" value="1"/>
</dbReference>
<evidence type="ECO:0000256" key="2">
    <source>
        <dbReference type="ARBA" id="ARBA00012925"/>
    </source>
</evidence>
<dbReference type="PANTHER" id="PTHR11002:SF79">
    <property type="entry name" value="CARBONIC ANHYDRASE 2"/>
    <property type="match status" value="1"/>
</dbReference>
<comment type="function">
    <text evidence="5">Catalyzes the reversible hydration of carbon dioxide to form bicarbonate.</text>
</comment>
<sequence length="205" mass="22260">MRDVKDVNPKNIWNALKEGNKRYQEFAMLHQNLDAGRREELVAGQKPMAAVLACSDSRAPVEHIFDQGAGDIFVIRTAGEVLDMGTFASLEFAVDGLGVQNLIIMGHESCGAVKATKAALEGGEVPPGFQRVLIEKVAPSILNAKRKGLDTTDDFEIEHVRETVDMILDRCPVIKQRLDEGALGVVGARYRLGTGAVESIVEFGV</sequence>
<dbReference type="InterPro" id="IPR036874">
    <property type="entry name" value="Carbonic_anhydrase_sf"/>
</dbReference>
<comment type="cofactor">
    <cofactor evidence="7">
        <name>Zn(2+)</name>
        <dbReference type="ChEBI" id="CHEBI:29105"/>
    </cofactor>
    <text evidence="7">Binds 1 zinc ion per subunit.</text>
</comment>
<dbReference type="EC" id="4.2.1.1" evidence="2 8"/>
<organism evidence="9 10">
    <name type="scientific">Corynebacterium kalinowskii</name>
    <dbReference type="NCBI Taxonomy" id="2675216"/>
    <lineage>
        <taxon>Bacteria</taxon>
        <taxon>Bacillati</taxon>
        <taxon>Actinomycetota</taxon>
        <taxon>Actinomycetes</taxon>
        <taxon>Mycobacteriales</taxon>
        <taxon>Corynebacteriaceae</taxon>
        <taxon>Corynebacterium</taxon>
    </lineage>
</organism>
<feature type="binding site" evidence="7">
    <location>
        <position position="110"/>
    </location>
    <ligand>
        <name>Zn(2+)</name>
        <dbReference type="ChEBI" id="CHEBI:29105"/>
    </ligand>
</feature>
<comment type="catalytic activity">
    <reaction evidence="6 8">
        <text>hydrogencarbonate + H(+) = CO2 + H2O</text>
        <dbReference type="Rhea" id="RHEA:10748"/>
        <dbReference type="ChEBI" id="CHEBI:15377"/>
        <dbReference type="ChEBI" id="CHEBI:15378"/>
        <dbReference type="ChEBI" id="CHEBI:16526"/>
        <dbReference type="ChEBI" id="CHEBI:17544"/>
        <dbReference type="EC" id="4.2.1.1"/>
    </reaction>
</comment>
<evidence type="ECO:0000313" key="9">
    <source>
        <dbReference type="EMBL" id="QGU01275.1"/>
    </source>
</evidence>
<name>A0A6B8VQH7_9CORY</name>
<dbReference type="KEGG" id="ckw:CKALI_01880"/>
<dbReference type="AlphaFoldDB" id="A0A6B8VQH7"/>
<evidence type="ECO:0000256" key="1">
    <source>
        <dbReference type="ARBA" id="ARBA00006217"/>
    </source>
</evidence>
<comment type="similarity">
    <text evidence="1 8">Belongs to the beta-class carbonic anhydrase family.</text>
</comment>
<dbReference type="Pfam" id="PF00484">
    <property type="entry name" value="Pro_CA"/>
    <property type="match status" value="1"/>
</dbReference>
<dbReference type="Gene3D" id="3.40.1050.10">
    <property type="entry name" value="Carbonic anhydrase"/>
    <property type="match status" value="1"/>
</dbReference>
<dbReference type="Proteomes" id="UP000427071">
    <property type="component" value="Chromosome"/>
</dbReference>
<dbReference type="RefSeq" id="WP_156191694.1">
    <property type="nucleotide sequence ID" value="NZ_CP046452.1"/>
</dbReference>
<dbReference type="InterPro" id="IPR001765">
    <property type="entry name" value="Carbonic_anhydrase"/>
</dbReference>
<reference evidence="10" key="1">
    <citation type="submission" date="2019-11" db="EMBL/GenBank/DDBJ databases">
        <title>Complete genome sequence of Corynebacterium kalinowskii 1959, a novel Corynebacterium species isolated from soil of a small paddock in Vilsendorf, Germany.</title>
        <authorList>
            <person name="Schaffert L."/>
            <person name="Ruwe M."/>
            <person name="Milse J."/>
            <person name="Hanuschka K."/>
            <person name="Ortseifen V."/>
            <person name="Droste J."/>
            <person name="Brandt D."/>
            <person name="Schlueter L."/>
            <person name="Kutter Y."/>
            <person name="Vinke S."/>
            <person name="Viehoefer P."/>
            <person name="Jacob L."/>
            <person name="Luebke N.-C."/>
            <person name="Schulte-Berndt E."/>
            <person name="Hain C."/>
            <person name="Linder M."/>
            <person name="Schmidt P."/>
            <person name="Wollenschlaeger L."/>
            <person name="Luttermann T."/>
            <person name="Thieme E."/>
            <person name="Hassa J."/>
            <person name="Haak M."/>
            <person name="Wittchen M."/>
            <person name="Mentz A."/>
            <person name="Persicke M."/>
            <person name="Busche T."/>
            <person name="Ruckert C."/>
        </authorList>
    </citation>
    <scope>NUCLEOTIDE SEQUENCE [LARGE SCALE GENOMIC DNA]</scope>
    <source>
        <strain evidence="10">1959</strain>
    </source>
</reference>
<keyword evidence="4 8" id="KW-0456">Lyase</keyword>
<evidence type="ECO:0000256" key="3">
    <source>
        <dbReference type="ARBA" id="ARBA00022833"/>
    </source>
</evidence>
<feature type="binding site" evidence="7">
    <location>
        <position position="56"/>
    </location>
    <ligand>
        <name>Zn(2+)</name>
        <dbReference type="ChEBI" id="CHEBI:29105"/>
    </ligand>
</feature>
<comment type="function">
    <text evidence="8">Reversible hydration of carbon dioxide.</text>
</comment>
<dbReference type="EMBL" id="CP046452">
    <property type="protein sequence ID" value="QGU01275.1"/>
    <property type="molecule type" value="Genomic_DNA"/>
</dbReference>
<keyword evidence="3 7" id="KW-0862">Zinc</keyword>
<dbReference type="CDD" id="cd03378">
    <property type="entry name" value="beta_CA_cladeC"/>
    <property type="match status" value="1"/>
</dbReference>
<evidence type="ECO:0000256" key="6">
    <source>
        <dbReference type="ARBA" id="ARBA00048348"/>
    </source>
</evidence>
<dbReference type="PANTHER" id="PTHR11002">
    <property type="entry name" value="CARBONIC ANHYDRASE"/>
    <property type="match status" value="1"/>
</dbReference>
<dbReference type="InterPro" id="IPR015892">
    <property type="entry name" value="Carbonic_anhydrase_CS"/>
</dbReference>
<dbReference type="GO" id="GO:0004089">
    <property type="term" value="F:carbonate dehydratase activity"/>
    <property type="evidence" value="ECO:0007669"/>
    <property type="project" value="UniProtKB-UniRule"/>
</dbReference>
<proteinExistence type="inferred from homology"/>
<evidence type="ECO:0000256" key="5">
    <source>
        <dbReference type="ARBA" id="ARBA00024993"/>
    </source>
</evidence>